<feature type="compositionally biased region" description="Basic and acidic residues" evidence="1">
    <location>
        <begin position="438"/>
        <end position="451"/>
    </location>
</feature>
<accession>A0A9D1M425</accession>
<dbReference type="AlphaFoldDB" id="A0A9D1M425"/>
<dbReference type="Proteomes" id="UP000824107">
    <property type="component" value="Unassembled WGS sequence"/>
</dbReference>
<feature type="region of interest" description="Disordered" evidence="1">
    <location>
        <begin position="419"/>
        <end position="467"/>
    </location>
</feature>
<protein>
    <submittedName>
        <fullName evidence="3">Uncharacterized protein</fullName>
    </submittedName>
</protein>
<sequence>MLALAFFASVFSTFLWLIYMFMYLKDKLGGMSFGSLGLSDISLYIALLVLPVLVLWMIFGYVTQYLNFHRLNDNMYSLFKQMKKNLEYTDLIARIMLEAEQNGKDGFILNKFDLFITDMNELLAEIIQRGALAAPEQIDSLWAKTRNGAKWAFGKVIIEIDANQGNFGSRLVLKAQNDKVLAGTILEFCARYQNLLGILEKHDKERIFLTMVETGVYGKVYSILAPWGEQIRRKRDFGDLREENEETSLEPRRFSGLSASAPATEEREPLRRELRPQHENSSFAAVSQTEDGDRKSFMDMFNPFKHRSRPQEEPETNGDRDPFSMALERSFGTAETDSEPQTPFVDVRHDDDAMPAPVITRREEERDDKERSRFAEEREPAVEDIRKQPTFSSMEETEIGFTNTQKTLNSLKREWEEMTGIQPRAEAKPETETAYPAETRKSRLTQAKDEDYAYPFSGWTDEDNYNK</sequence>
<evidence type="ECO:0000313" key="3">
    <source>
        <dbReference type="EMBL" id="HIU53223.1"/>
    </source>
</evidence>
<gene>
    <name evidence="3" type="ORF">IAD20_03990</name>
</gene>
<feature type="compositionally biased region" description="Basic and acidic residues" evidence="1">
    <location>
        <begin position="360"/>
        <end position="387"/>
    </location>
</feature>
<feature type="compositionally biased region" description="Polar residues" evidence="1">
    <location>
        <begin position="389"/>
        <end position="405"/>
    </location>
</feature>
<reference evidence="3" key="1">
    <citation type="submission" date="2020-10" db="EMBL/GenBank/DDBJ databases">
        <authorList>
            <person name="Gilroy R."/>
        </authorList>
    </citation>
    <scope>NUCLEOTIDE SEQUENCE</scope>
    <source>
        <strain evidence="3">ChiW3-316</strain>
    </source>
</reference>
<feature type="transmembrane region" description="Helical" evidence="2">
    <location>
        <begin position="6"/>
        <end position="24"/>
    </location>
</feature>
<keyword evidence="2" id="KW-0472">Membrane</keyword>
<feature type="region of interest" description="Disordered" evidence="1">
    <location>
        <begin position="242"/>
        <end position="405"/>
    </location>
</feature>
<comment type="caution">
    <text evidence="3">The sequence shown here is derived from an EMBL/GenBank/DDBJ whole genome shotgun (WGS) entry which is preliminary data.</text>
</comment>
<evidence type="ECO:0000313" key="4">
    <source>
        <dbReference type="Proteomes" id="UP000824107"/>
    </source>
</evidence>
<dbReference type="EMBL" id="DVNC01000028">
    <property type="protein sequence ID" value="HIU53223.1"/>
    <property type="molecule type" value="Genomic_DNA"/>
</dbReference>
<organism evidence="3 4">
    <name type="scientific">Candidatus Scatocola faecipullorum</name>
    <dbReference type="NCBI Taxonomy" id="2840917"/>
    <lineage>
        <taxon>Bacteria</taxon>
        <taxon>Pseudomonadati</taxon>
        <taxon>Pseudomonadota</taxon>
        <taxon>Alphaproteobacteria</taxon>
        <taxon>Rhodospirillales</taxon>
        <taxon>Rhodospirillaceae</taxon>
        <taxon>Rhodospirillaceae incertae sedis</taxon>
        <taxon>Candidatus Scatocola</taxon>
    </lineage>
</organism>
<proteinExistence type="predicted"/>
<reference evidence="3" key="2">
    <citation type="journal article" date="2021" name="PeerJ">
        <title>Extensive microbial diversity within the chicken gut microbiome revealed by metagenomics and culture.</title>
        <authorList>
            <person name="Gilroy R."/>
            <person name="Ravi A."/>
            <person name="Getino M."/>
            <person name="Pursley I."/>
            <person name="Horton D.L."/>
            <person name="Alikhan N.F."/>
            <person name="Baker D."/>
            <person name="Gharbi K."/>
            <person name="Hall N."/>
            <person name="Watson M."/>
            <person name="Adriaenssens E.M."/>
            <person name="Foster-Nyarko E."/>
            <person name="Jarju S."/>
            <person name="Secka A."/>
            <person name="Antonio M."/>
            <person name="Oren A."/>
            <person name="Chaudhuri R.R."/>
            <person name="La Ragione R."/>
            <person name="Hildebrand F."/>
            <person name="Pallen M.J."/>
        </authorList>
    </citation>
    <scope>NUCLEOTIDE SEQUENCE</scope>
    <source>
        <strain evidence="3">ChiW3-316</strain>
    </source>
</reference>
<feature type="compositionally biased region" description="Polar residues" evidence="1">
    <location>
        <begin position="279"/>
        <end position="289"/>
    </location>
</feature>
<feature type="transmembrane region" description="Helical" evidence="2">
    <location>
        <begin position="36"/>
        <end position="62"/>
    </location>
</feature>
<name>A0A9D1M425_9PROT</name>
<feature type="compositionally biased region" description="Basic and acidic residues" evidence="1">
    <location>
        <begin position="309"/>
        <end position="322"/>
    </location>
</feature>
<keyword evidence="2" id="KW-1133">Transmembrane helix</keyword>
<evidence type="ECO:0000256" key="2">
    <source>
        <dbReference type="SAM" id="Phobius"/>
    </source>
</evidence>
<feature type="compositionally biased region" description="Basic and acidic residues" evidence="1">
    <location>
        <begin position="264"/>
        <end position="278"/>
    </location>
</feature>
<keyword evidence="2" id="KW-0812">Transmembrane</keyword>
<evidence type="ECO:0000256" key="1">
    <source>
        <dbReference type="SAM" id="MobiDB-lite"/>
    </source>
</evidence>